<evidence type="ECO:0000313" key="5">
    <source>
        <dbReference type="Proteomes" id="UP000095008"/>
    </source>
</evidence>
<feature type="transmembrane region" description="Helical" evidence="1">
    <location>
        <begin position="234"/>
        <end position="253"/>
    </location>
</feature>
<dbReference type="EMBL" id="LWRY01000019">
    <property type="protein sequence ID" value="OCX75248.1"/>
    <property type="molecule type" value="Genomic_DNA"/>
</dbReference>
<dbReference type="Pfam" id="PF05145">
    <property type="entry name" value="AbrB"/>
    <property type="match status" value="1"/>
</dbReference>
<evidence type="ECO:0000313" key="2">
    <source>
        <dbReference type="EMBL" id="OCX72246.1"/>
    </source>
</evidence>
<dbReference type="GO" id="GO:0016020">
    <property type="term" value="C:membrane"/>
    <property type="evidence" value="ECO:0007669"/>
    <property type="project" value="InterPro"/>
</dbReference>
<name>A0A1C2J2R2_ACITH</name>
<evidence type="ECO:0008006" key="6">
    <source>
        <dbReference type="Google" id="ProtNLM"/>
    </source>
</evidence>
<dbReference type="Proteomes" id="UP000094893">
    <property type="component" value="Unassembled WGS sequence"/>
</dbReference>
<keyword evidence="1" id="KW-0472">Membrane</keyword>
<protein>
    <recommendedName>
        <fullName evidence="6">Ammonia monooxygenase</fullName>
    </recommendedName>
</protein>
<evidence type="ECO:0000313" key="3">
    <source>
        <dbReference type="EMBL" id="OCX75248.1"/>
    </source>
</evidence>
<dbReference type="GeneID" id="60694746"/>
<feature type="transmembrane region" description="Helical" evidence="1">
    <location>
        <begin position="108"/>
        <end position="130"/>
    </location>
</feature>
<feature type="transmembrane region" description="Helical" evidence="1">
    <location>
        <begin position="210"/>
        <end position="227"/>
    </location>
</feature>
<feature type="transmembrane region" description="Helical" evidence="1">
    <location>
        <begin position="265"/>
        <end position="281"/>
    </location>
</feature>
<keyword evidence="1" id="KW-1133">Transmembrane helix</keyword>
<gene>
    <name evidence="3" type="ORF">A6M23_03230</name>
    <name evidence="2" type="ORF">A6P07_10285</name>
</gene>
<feature type="transmembrane region" description="Helical" evidence="1">
    <location>
        <begin position="51"/>
        <end position="72"/>
    </location>
</feature>
<accession>A0A1C2J2R2</accession>
<dbReference type="eggNOG" id="COG3180">
    <property type="taxonomic scope" value="Bacteria"/>
</dbReference>
<dbReference type="InterPro" id="IPR017516">
    <property type="entry name" value="AbrB_dup"/>
</dbReference>
<feature type="transmembrane region" description="Helical" evidence="1">
    <location>
        <begin position="172"/>
        <end position="190"/>
    </location>
</feature>
<dbReference type="PIRSF" id="PIRSF038991">
    <property type="entry name" value="Protein_AbrB"/>
    <property type="match status" value="1"/>
</dbReference>
<dbReference type="NCBIfam" id="TIGR03082">
    <property type="entry name" value="Gneg_AbrB_dup"/>
    <property type="match status" value="1"/>
</dbReference>
<sequence>MAAIGIQGRRLKSKPGEHTFLAQLTGAVSGITGRWILLVAGSVLLSVLFGFWQIPAAALFAGVVTGIAVNSLGNLAYPRHFSRAGQAILGMAIGLMFTTAALEAISAHLLPILLVTAGTLILSLASGLLFSRWTQIKASTGLLSMTAGGAAGITAIAQEFEADVGLVAIMQYLRVILVMISLPLVVLFVFHDHSANTATLAGAHLPASWAGSLLLLLPGAPFGIWLARKIHITAPYLLGPLLLTLLLTLLHVNPTRALPGPLLEAAYLLIGWQAGLQLSISRLRLHLRLIPRALLIILVLNLCCALLGVLLAHLVGVSDLDGYLATAPGALYAAVAVSMAAHGNVLFVLGAHLIRLLMMLLIMPPLARKLLDPARNT</sequence>
<reference evidence="3 4" key="1">
    <citation type="journal article" date="2016" name="Int. J. Mol. Sci.">
        <title>Comparative genomics of the extreme acidophile Acidithiobacillus thiooxidans reveals intraspecific divergence and niche adaptation.</title>
        <authorList>
            <person name="Zhang X."/>
            <person name="Feng X."/>
            <person name="Tao J."/>
            <person name="Ma L."/>
            <person name="Xiao Y."/>
            <person name="Liang Y."/>
            <person name="Liu X."/>
            <person name="Yin H."/>
        </authorList>
    </citation>
    <scope>NUCLEOTIDE SEQUENCE [LARGE SCALE GENOMIC DNA]</scope>
    <source>
        <strain evidence="2 4">A02</strain>
        <strain evidence="3">DXS-W</strain>
    </source>
</reference>
<dbReference type="PANTHER" id="PTHR38457:SF1">
    <property type="entry name" value="REGULATOR ABRB-RELATED"/>
    <property type="match status" value="1"/>
</dbReference>
<dbReference type="RefSeq" id="WP_024893361.1">
    <property type="nucleotide sequence ID" value="NZ_JAAVXF010000044.1"/>
</dbReference>
<evidence type="ECO:0000256" key="1">
    <source>
        <dbReference type="SAM" id="Phobius"/>
    </source>
</evidence>
<keyword evidence="5" id="KW-1185">Reference proteome</keyword>
<dbReference type="STRING" id="930.GCA_002079865_02454"/>
<comment type="caution">
    <text evidence="3">The sequence shown here is derived from an EMBL/GenBank/DDBJ whole genome shotgun (WGS) entry which is preliminary data.</text>
</comment>
<dbReference type="GO" id="GO:0010468">
    <property type="term" value="P:regulation of gene expression"/>
    <property type="evidence" value="ECO:0007669"/>
    <property type="project" value="InterPro"/>
</dbReference>
<keyword evidence="1" id="KW-0812">Transmembrane</keyword>
<feature type="transmembrane region" description="Helical" evidence="1">
    <location>
        <begin position="329"/>
        <end position="354"/>
    </location>
</feature>
<evidence type="ECO:0000313" key="4">
    <source>
        <dbReference type="Proteomes" id="UP000094893"/>
    </source>
</evidence>
<dbReference type="PANTHER" id="PTHR38457">
    <property type="entry name" value="REGULATOR ABRB-RELATED"/>
    <property type="match status" value="1"/>
</dbReference>
<feature type="transmembrane region" description="Helical" evidence="1">
    <location>
        <begin position="84"/>
        <end position="102"/>
    </location>
</feature>
<feature type="transmembrane region" description="Helical" evidence="1">
    <location>
        <begin position="293"/>
        <end position="317"/>
    </location>
</feature>
<dbReference type="AlphaFoldDB" id="A0A1C2J2R2"/>
<organism evidence="3 5">
    <name type="scientific">Acidithiobacillus thiooxidans</name>
    <name type="common">Thiobacillus thiooxidans</name>
    <dbReference type="NCBI Taxonomy" id="930"/>
    <lineage>
        <taxon>Bacteria</taxon>
        <taxon>Pseudomonadati</taxon>
        <taxon>Pseudomonadota</taxon>
        <taxon>Acidithiobacillia</taxon>
        <taxon>Acidithiobacillales</taxon>
        <taxon>Acidithiobacillaceae</taxon>
        <taxon>Acidithiobacillus</taxon>
    </lineage>
</organism>
<dbReference type="InterPro" id="IPR007820">
    <property type="entry name" value="AbrB_fam"/>
</dbReference>
<dbReference type="Proteomes" id="UP000095008">
    <property type="component" value="Unassembled WGS sequence"/>
</dbReference>
<proteinExistence type="predicted"/>
<dbReference type="EMBL" id="LWSA01000147">
    <property type="protein sequence ID" value="OCX72246.1"/>
    <property type="molecule type" value="Genomic_DNA"/>
</dbReference>
<dbReference type="OrthoDB" id="9809910at2"/>